<dbReference type="AlphaFoldDB" id="B3TBR2"/>
<gene>
    <name evidence="3" type="ORF">ALOHA_HF4000APKG10F13ctg1g4</name>
</gene>
<evidence type="ECO:0000256" key="1">
    <source>
        <dbReference type="SAM" id="MobiDB-lite"/>
    </source>
</evidence>
<dbReference type="EMBL" id="EU016664">
    <property type="protein sequence ID" value="ABZ10021.1"/>
    <property type="molecule type" value="Genomic_DNA"/>
</dbReference>
<feature type="transmembrane region" description="Helical" evidence="2">
    <location>
        <begin position="167"/>
        <end position="185"/>
    </location>
</feature>
<keyword evidence="2" id="KW-0812">Transmembrane</keyword>
<accession>B3TBR2</accession>
<feature type="region of interest" description="Disordered" evidence="1">
    <location>
        <begin position="205"/>
        <end position="227"/>
    </location>
</feature>
<evidence type="ECO:0000313" key="3">
    <source>
        <dbReference type="EMBL" id="ABZ10021.1"/>
    </source>
</evidence>
<proteinExistence type="predicted"/>
<evidence type="ECO:0000256" key="2">
    <source>
        <dbReference type="SAM" id="Phobius"/>
    </source>
</evidence>
<protein>
    <submittedName>
        <fullName evidence="3">Uncharacterized protein</fullName>
    </submittedName>
</protein>
<feature type="compositionally biased region" description="Pro residues" evidence="1">
    <location>
        <begin position="215"/>
        <end position="226"/>
    </location>
</feature>
<name>B3TBR2_9ZZZZ</name>
<organism evidence="3">
    <name type="scientific">uncultured marine microorganism HF4000_APKG10F13</name>
    <dbReference type="NCBI Taxonomy" id="455557"/>
    <lineage>
        <taxon>unclassified sequences</taxon>
        <taxon>environmental samples</taxon>
    </lineage>
</organism>
<keyword evidence="2" id="KW-0472">Membrane</keyword>
<sequence>MGLPFVHENFLSGRCLGAMKAPSRLRSRADKKATWILPGLIVFLLVGYSDSSEAGSDDPTKVTVRCGEHQGDDSDGCSYYGQINDGSGSTDINDWGQQDYSIVGQIVKVSVQRDGTGDSSGYYLEIWIYAGSNEVAYSICKHSNQCSTDAAYSSTGLGAATSGTGTFVLLFVVLGVGGFVFYNYFYKKRALSGFEIKSKNQFDSHPEANVSPNIQSPPPLPLPPEGLPDGWTMEQWEHYGHEYIQKSRMKDEWETN</sequence>
<reference evidence="3" key="1">
    <citation type="journal article" date="2008" name="ISME J.">
        <title>Genomic patterns of recombination, clonal divergence and environment in marine microbial populations.</title>
        <authorList>
            <person name="Konstantinidis K.T."/>
            <person name="Delong E.F."/>
        </authorList>
    </citation>
    <scope>NUCLEOTIDE SEQUENCE</scope>
</reference>
<keyword evidence="2" id="KW-1133">Transmembrane helix</keyword>